<evidence type="ECO:0000313" key="2">
    <source>
        <dbReference type="EMBL" id="VTJ55666.1"/>
    </source>
</evidence>
<evidence type="ECO:0000256" key="1">
    <source>
        <dbReference type="SAM" id="MobiDB-lite"/>
    </source>
</evidence>
<feature type="compositionally biased region" description="Basic and acidic residues" evidence="1">
    <location>
        <begin position="26"/>
        <end position="41"/>
    </location>
</feature>
<dbReference type="Proteomes" id="UP000335636">
    <property type="component" value="Unassembled WGS sequence"/>
</dbReference>
<protein>
    <submittedName>
        <fullName evidence="2">Uncharacterized protein</fullName>
    </submittedName>
</protein>
<feature type="compositionally biased region" description="Basic and acidic residues" evidence="1">
    <location>
        <begin position="1"/>
        <end position="16"/>
    </location>
</feature>
<reference evidence="2" key="1">
    <citation type="submission" date="2019-04" db="EMBL/GenBank/DDBJ databases">
        <authorList>
            <person name="Alioto T."/>
            <person name="Alioto T."/>
        </authorList>
    </citation>
    <scope>NUCLEOTIDE SEQUENCE [LARGE SCALE GENOMIC DNA]</scope>
</reference>
<organism evidence="2 3">
    <name type="scientific">Marmota monax</name>
    <name type="common">Woodchuck</name>
    <dbReference type="NCBI Taxonomy" id="9995"/>
    <lineage>
        <taxon>Eukaryota</taxon>
        <taxon>Metazoa</taxon>
        <taxon>Chordata</taxon>
        <taxon>Craniata</taxon>
        <taxon>Vertebrata</taxon>
        <taxon>Euteleostomi</taxon>
        <taxon>Mammalia</taxon>
        <taxon>Eutheria</taxon>
        <taxon>Euarchontoglires</taxon>
        <taxon>Glires</taxon>
        <taxon>Rodentia</taxon>
        <taxon>Sciuromorpha</taxon>
        <taxon>Sciuridae</taxon>
        <taxon>Xerinae</taxon>
        <taxon>Marmotini</taxon>
        <taxon>Marmota</taxon>
    </lineage>
</organism>
<feature type="region of interest" description="Disordered" evidence="1">
    <location>
        <begin position="1"/>
        <end position="49"/>
    </location>
</feature>
<dbReference type="EMBL" id="CABDUW010000054">
    <property type="protein sequence ID" value="VTJ55666.1"/>
    <property type="molecule type" value="Genomic_DNA"/>
</dbReference>
<gene>
    <name evidence="2" type="ORF">MONAX_5E013082</name>
</gene>
<comment type="caution">
    <text evidence="2">The sequence shown here is derived from an EMBL/GenBank/DDBJ whole genome shotgun (WGS) entry which is preliminary data.</text>
</comment>
<accession>A0A5E4AFN4</accession>
<keyword evidence="3" id="KW-1185">Reference proteome</keyword>
<evidence type="ECO:0000313" key="3">
    <source>
        <dbReference type="Proteomes" id="UP000335636"/>
    </source>
</evidence>
<dbReference type="AlphaFoldDB" id="A0A5E4AFN4"/>
<name>A0A5E4AFN4_MARMO</name>
<sequence length="124" mass="14082">MEETEEKKGEEKGEEEKNNEEEEEEKEKMEEEEEKRGREGRGGGVGGCLREEHYALLTGQPGNNSHNLPTPQGCFRKKGKAIVLLKDPYKYLVIHMVPAFLLLVDRDDNTGNTGEEDKLFSSLE</sequence>
<proteinExistence type="predicted"/>